<dbReference type="InterPro" id="IPR008928">
    <property type="entry name" value="6-hairpin_glycosidase_sf"/>
</dbReference>
<dbReference type="GO" id="GO:0016787">
    <property type="term" value="F:hydrolase activity"/>
    <property type="evidence" value="ECO:0007669"/>
    <property type="project" value="UniProtKB-KW"/>
</dbReference>
<comment type="caution">
    <text evidence="1">The sequence shown here is derived from an EMBL/GenBank/DDBJ whole genome shotgun (WGS) entry which is preliminary data.</text>
</comment>
<name>A0ABU9DPB7_9BACL</name>
<reference evidence="1 2" key="1">
    <citation type="submission" date="2024-04" db="EMBL/GenBank/DDBJ databases">
        <title>draft genome sequnece of Paenibacillus filicis.</title>
        <authorList>
            <person name="Kim D.-U."/>
        </authorList>
    </citation>
    <scope>NUCLEOTIDE SEQUENCE [LARGE SCALE GENOMIC DNA]</scope>
    <source>
        <strain evidence="1 2">KACC14197</strain>
    </source>
</reference>
<keyword evidence="1" id="KW-0378">Hydrolase</keyword>
<dbReference type="PANTHER" id="PTHR47791">
    <property type="entry name" value="MEIOTICALLY UP-REGULATED GENE 191 PROTEIN"/>
    <property type="match status" value="1"/>
</dbReference>
<organism evidence="1 2">
    <name type="scientific">Paenibacillus filicis</name>
    <dbReference type="NCBI Taxonomy" id="669464"/>
    <lineage>
        <taxon>Bacteria</taxon>
        <taxon>Bacillati</taxon>
        <taxon>Bacillota</taxon>
        <taxon>Bacilli</taxon>
        <taxon>Bacillales</taxon>
        <taxon>Paenibacillaceae</taxon>
        <taxon>Paenibacillus</taxon>
    </lineage>
</organism>
<dbReference type="Gene3D" id="1.50.10.20">
    <property type="match status" value="1"/>
</dbReference>
<protein>
    <submittedName>
        <fullName evidence="1">Glycoside hydrolase family 76 protein</fullName>
    </submittedName>
</protein>
<dbReference type="Proteomes" id="UP001469365">
    <property type="component" value="Unassembled WGS sequence"/>
</dbReference>
<dbReference type="InterPro" id="IPR053169">
    <property type="entry name" value="MUG_Protein"/>
</dbReference>
<dbReference type="InterPro" id="IPR005198">
    <property type="entry name" value="Glyco_hydro_76"/>
</dbReference>
<dbReference type="Pfam" id="PF03663">
    <property type="entry name" value="Glyco_hydro_76"/>
    <property type="match status" value="1"/>
</dbReference>
<evidence type="ECO:0000313" key="1">
    <source>
        <dbReference type="EMBL" id="MEK8130714.1"/>
    </source>
</evidence>
<accession>A0ABU9DPB7</accession>
<keyword evidence="2" id="KW-1185">Reference proteome</keyword>
<gene>
    <name evidence="1" type="ORF">WMW72_22670</name>
</gene>
<dbReference type="InterPro" id="IPR014512">
    <property type="entry name" value="O_gly_hydro"/>
</dbReference>
<dbReference type="PIRSF" id="PIRSF021505">
    <property type="entry name" value="O_gly_hdrol"/>
    <property type="match status" value="1"/>
</dbReference>
<dbReference type="PANTHER" id="PTHR47791:SF3">
    <property type="entry name" value="MEIOTICALLY UP-REGULATED GENE 191 PROTEIN"/>
    <property type="match status" value="1"/>
</dbReference>
<evidence type="ECO:0000313" key="2">
    <source>
        <dbReference type="Proteomes" id="UP001469365"/>
    </source>
</evidence>
<dbReference type="SUPFAM" id="SSF48208">
    <property type="entry name" value="Six-hairpin glycosidases"/>
    <property type="match status" value="1"/>
</dbReference>
<proteinExistence type="predicted"/>
<dbReference type="EMBL" id="JBBPCC010000016">
    <property type="protein sequence ID" value="MEK8130714.1"/>
    <property type="molecule type" value="Genomic_DNA"/>
</dbReference>
<sequence length="356" mass="40895">MSDSIQTVGASSWKERAEWYQQRLLHNYYNAETGIMNQWYPAGSNQAEDNFYYWWQAHVIDVLVDGLERTGSPIYADRIRELSRSLRIYNGGTFLHNYYDDMEWTALALLRAYEETGEEEYKLAVLALWEDIKTAWNDHVGGGMAWKKDQTNYKNTPANAPAAILAARLYGLLQDEEYLNWAERIYAWNKTHLVDPDTGFVWDGINRMGDGKIDYDWAFTYCQGVFLGAGLELYLKTGNRQYAADALRTTKACIERLCDPATRMLPDEGIDDTGLFKGILIRYWVQLYRQFPEQEQVREVILRNAERLWESGLNQELGLCGPSWGEAPELPVQLSVQLSGLMLLEAAAAVKAQDFM</sequence>
<dbReference type="RefSeq" id="WP_341417851.1">
    <property type="nucleotide sequence ID" value="NZ_JBBPCC010000016.1"/>
</dbReference>